<dbReference type="RefSeq" id="WP_007014489.1">
    <property type="nucleotide sequence ID" value="NZ_CP009292.1"/>
</dbReference>
<organism evidence="2 3">
    <name type="scientific">Novosphingobium pentaromativorans US6-1</name>
    <dbReference type="NCBI Taxonomy" id="1088721"/>
    <lineage>
        <taxon>Bacteria</taxon>
        <taxon>Pseudomonadati</taxon>
        <taxon>Pseudomonadota</taxon>
        <taxon>Alphaproteobacteria</taxon>
        <taxon>Sphingomonadales</taxon>
        <taxon>Sphingomonadaceae</taxon>
        <taxon>Novosphingobium</taxon>
    </lineage>
</organism>
<reference evidence="2 3" key="1">
    <citation type="journal article" date="2012" name="J. Bacteriol.">
        <title>Genome sequence of benzo(a)pyrene-degrading bacterium Novosphingobium pentaromativorans US6-1.</title>
        <authorList>
            <person name="Luo Y.R."/>
            <person name="Kang S.G."/>
            <person name="Kim S.J."/>
            <person name="Kim M.R."/>
            <person name="Li N."/>
            <person name="Lee J.H."/>
            <person name="Kwon K.K."/>
        </authorList>
    </citation>
    <scope>NUCLEOTIDE SEQUENCE [LARGE SCALE GENOMIC DNA]</scope>
    <source>
        <strain evidence="2 3">US6-1</strain>
    </source>
</reference>
<evidence type="ECO:0000313" key="2">
    <source>
        <dbReference type="EMBL" id="EHJ59249.1"/>
    </source>
</evidence>
<keyword evidence="3" id="KW-1185">Reference proteome</keyword>
<accession>G6EGW0</accession>
<evidence type="ECO:0000259" key="1">
    <source>
        <dbReference type="Pfam" id="PF13649"/>
    </source>
</evidence>
<dbReference type="Gene3D" id="3.40.50.150">
    <property type="entry name" value="Vaccinia Virus protein VP39"/>
    <property type="match status" value="1"/>
</dbReference>
<dbReference type="InterPro" id="IPR029063">
    <property type="entry name" value="SAM-dependent_MTases_sf"/>
</dbReference>
<dbReference type="GO" id="GO:0032259">
    <property type="term" value="P:methylation"/>
    <property type="evidence" value="ECO:0007669"/>
    <property type="project" value="UniProtKB-KW"/>
</dbReference>
<keyword evidence="2" id="KW-0808">Transferase</keyword>
<dbReference type="CDD" id="cd02440">
    <property type="entry name" value="AdoMet_MTases"/>
    <property type="match status" value="1"/>
</dbReference>
<dbReference type="Proteomes" id="UP000004030">
    <property type="component" value="Unassembled WGS sequence"/>
</dbReference>
<protein>
    <submittedName>
        <fullName evidence="2">Methyltransferase type 12</fullName>
    </submittedName>
</protein>
<dbReference type="eggNOG" id="COG2227">
    <property type="taxonomic scope" value="Bacteria"/>
</dbReference>
<dbReference type="InterPro" id="IPR041698">
    <property type="entry name" value="Methyltransf_25"/>
</dbReference>
<proteinExistence type="predicted"/>
<dbReference type="Pfam" id="PF13649">
    <property type="entry name" value="Methyltransf_25"/>
    <property type="match status" value="1"/>
</dbReference>
<evidence type="ECO:0000313" key="3">
    <source>
        <dbReference type="Proteomes" id="UP000004030"/>
    </source>
</evidence>
<name>G6EGW0_9SPHN</name>
<dbReference type="GO" id="GO:0008168">
    <property type="term" value="F:methyltransferase activity"/>
    <property type="evidence" value="ECO:0007669"/>
    <property type="project" value="UniProtKB-KW"/>
</dbReference>
<keyword evidence="2" id="KW-0489">Methyltransferase</keyword>
<dbReference type="EMBL" id="AGFM01000058">
    <property type="protein sequence ID" value="EHJ59249.1"/>
    <property type="molecule type" value="Genomic_DNA"/>
</dbReference>
<dbReference type="SUPFAM" id="SSF53335">
    <property type="entry name" value="S-adenosyl-L-methionine-dependent methyltransferases"/>
    <property type="match status" value="1"/>
</dbReference>
<dbReference type="PATRIC" id="fig|1088721.3.peg.3531"/>
<feature type="domain" description="Methyltransferase" evidence="1">
    <location>
        <begin position="48"/>
        <end position="137"/>
    </location>
</feature>
<gene>
    <name evidence="2" type="ORF">NSU_3581</name>
</gene>
<dbReference type="AlphaFoldDB" id="G6EGW0"/>
<sequence length="218" mass="24786">MDAADLDSETYARVLRDLARVNRWTFTAHPALAFLRKATKDAASFTLLDVGFGHGDLLRAIARWAQKQGIEARLVGVDINPGSEAIARSATPADLDIDFRTGDYADQPESFDYIVSSQVTHHMSEAQLTAFLHHMNSRARCGWLINDLHRHRFAYYGFPWLARAMGVHRIVREDGQLSIARSFRKKDWLEILSDAGIAAERIDIVRRFPFRLSVECRM</sequence>
<comment type="caution">
    <text evidence="2">The sequence shown here is derived from an EMBL/GenBank/DDBJ whole genome shotgun (WGS) entry which is preliminary data.</text>
</comment>